<protein>
    <submittedName>
        <fullName evidence="2">Uracil phosphoribosyltransferase</fullName>
    </submittedName>
</protein>
<comment type="caution">
    <text evidence="2">The sequence shown here is derived from an EMBL/GenBank/DDBJ whole genome shotgun (WGS) entry which is preliminary data.</text>
</comment>
<keyword evidence="2" id="KW-0808">Transferase</keyword>
<proteinExistence type="predicted"/>
<accession>A0ABP8KJ43</accession>
<dbReference type="InterPro" id="IPR029057">
    <property type="entry name" value="PRTase-like"/>
</dbReference>
<evidence type="ECO:0000259" key="1">
    <source>
        <dbReference type="Pfam" id="PF14681"/>
    </source>
</evidence>
<dbReference type="PANTHER" id="PTHR11608:SF0">
    <property type="entry name" value="BIFUNCTIONAL PROTEIN PYRR"/>
    <property type="match status" value="1"/>
</dbReference>
<dbReference type="PANTHER" id="PTHR11608">
    <property type="entry name" value="BIFUNCTIONAL PROTEIN PYRR"/>
    <property type="match status" value="1"/>
</dbReference>
<dbReference type="CDD" id="cd06223">
    <property type="entry name" value="PRTases_typeI"/>
    <property type="match status" value="1"/>
</dbReference>
<dbReference type="Gene3D" id="3.40.50.2020">
    <property type="match status" value="1"/>
</dbReference>
<dbReference type="InterPro" id="IPR050137">
    <property type="entry name" value="PyrR_bifunctional"/>
</dbReference>
<sequence>MGRINRDNPSPSMFVFANQPSLANQFIAELRDVSVQKDRLRFRRNLERLGELIAYEISKTLPYHNVKIQTSLGVAETQLPLRQPVLATILRAGLPFHQGFLNYFDQADNAFAGAFRGYVVGEENFEIAMDYISCTDLSGKTLVLTDPMLATGRSLEKVYHALLRYGIPAQTHVAAIIASPEGVEFLQSRMPECHLWIGAIDDHLNEHYYIVPGLGDAGDLAFGEKV</sequence>
<dbReference type="EMBL" id="BAABHB010000005">
    <property type="protein sequence ID" value="GAA4407871.1"/>
    <property type="molecule type" value="Genomic_DNA"/>
</dbReference>
<evidence type="ECO:0000313" key="2">
    <source>
        <dbReference type="EMBL" id="GAA4407871.1"/>
    </source>
</evidence>
<dbReference type="NCBIfam" id="NF001097">
    <property type="entry name" value="PRK00129.1"/>
    <property type="match status" value="1"/>
</dbReference>
<gene>
    <name evidence="2" type="primary">upp</name>
    <name evidence="2" type="ORF">GCM10023187_29030</name>
</gene>
<dbReference type="InterPro" id="IPR000836">
    <property type="entry name" value="PRTase_dom"/>
</dbReference>
<dbReference type="Proteomes" id="UP001500936">
    <property type="component" value="Unassembled WGS sequence"/>
</dbReference>
<keyword evidence="3" id="KW-1185">Reference proteome</keyword>
<organism evidence="2 3">
    <name type="scientific">Nibrella viscosa</name>
    <dbReference type="NCBI Taxonomy" id="1084524"/>
    <lineage>
        <taxon>Bacteria</taxon>
        <taxon>Pseudomonadati</taxon>
        <taxon>Bacteroidota</taxon>
        <taxon>Cytophagia</taxon>
        <taxon>Cytophagales</taxon>
        <taxon>Spirosomataceae</taxon>
        <taxon>Nibrella</taxon>
    </lineage>
</organism>
<keyword evidence="2" id="KW-0328">Glycosyltransferase</keyword>
<dbReference type="SUPFAM" id="SSF53271">
    <property type="entry name" value="PRTase-like"/>
    <property type="match status" value="1"/>
</dbReference>
<evidence type="ECO:0000313" key="3">
    <source>
        <dbReference type="Proteomes" id="UP001500936"/>
    </source>
</evidence>
<dbReference type="Pfam" id="PF14681">
    <property type="entry name" value="UPRTase"/>
    <property type="match status" value="1"/>
</dbReference>
<reference evidence="3" key="1">
    <citation type="journal article" date="2019" name="Int. J. Syst. Evol. Microbiol.">
        <title>The Global Catalogue of Microorganisms (GCM) 10K type strain sequencing project: providing services to taxonomists for standard genome sequencing and annotation.</title>
        <authorList>
            <consortium name="The Broad Institute Genomics Platform"/>
            <consortium name="The Broad Institute Genome Sequencing Center for Infectious Disease"/>
            <person name="Wu L."/>
            <person name="Ma J."/>
        </authorList>
    </citation>
    <scope>NUCLEOTIDE SEQUENCE [LARGE SCALE GENOMIC DNA]</scope>
    <source>
        <strain evidence="3">JCM 17925</strain>
    </source>
</reference>
<dbReference type="GO" id="GO:0016757">
    <property type="term" value="F:glycosyltransferase activity"/>
    <property type="evidence" value="ECO:0007669"/>
    <property type="project" value="UniProtKB-KW"/>
</dbReference>
<feature type="domain" description="Phosphoribosyltransferase" evidence="1">
    <location>
        <begin position="22"/>
        <end position="223"/>
    </location>
</feature>
<name>A0ABP8KJ43_9BACT</name>